<feature type="compositionally biased region" description="Basic and acidic residues" evidence="1">
    <location>
        <begin position="83"/>
        <end position="95"/>
    </location>
</feature>
<dbReference type="OrthoDB" id="547291at2759"/>
<evidence type="ECO:0000313" key="3">
    <source>
        <dbReference type="Proteomes" id="UP000007014"/>
    </source>
</evidence>
<proteinExistence type="predicted"/>
<dbReference type="GO" id="GO:0005507">
    <property type="term" value="F:copper ion binding"/>
    <property type="evidence" value="ECO:0007669"/>
    <property type="project" value="InterPro"/>
</dbReference>
<dbReference type="AlphaFoldDB" id="M1VED2"/>
<accession>M1VED2</accession>
<reference evidence="2 3" key="1">
    <citation type="journal article" date="2004" name="Nature">
        <title>Genome sequence of the ultrasmall unicellular red alga Cyanidioschyzon merolae 10D.</title>
        <authorList>
            <person name="Matsuzaki M."/>
            <person name="Misumi O."/>
            <person name="Shin-i T."/>
            <person name="Maruyama S."/>
            <person name="Takahara M."/>
            <person name="Miyagishima S."/>
            <person name="Mori T."/>
            <person name="Nishida K."/>
            <person name="Yagisawa F."/>
            <person name="Nishida K."/>
            <person name="Yoshida Y."/>
            <person name="Nishimura Y."/>
            <person name="Nakao S."/>
            <person name="Kobayashi T."/>
            <person name="Momoyama Y."/>
            <person name="Higashiyama T."/>
            <person name="Minoda A."/>
            <person name="Sano M."/>
            <person name="Nomoto H."/>
            <person name="Oishi K."/>
            <person name="Hayashi H."/>
            <person name="Ohta F."/>
            <person name="Nishizaka S."/>
            <person name="Haga S."/>
            <person name="Miura S."/>
            <person name="Morishita T."/>
            <person name="Kabeya Y."/>
            <person name="Terasawa K."/>
            <person name="Suzuki Y."/>
            <person name="Ishii Y."/>
            <person name="Asakawa S."/>
            <person name="Takano H."/>
            <person name="Ohta N."/>
            <person name="Kuroiwa H."/>
            <person name="Tanaka K."/>
            <person name="Shimizu N."/>
            <person name="Sugano S."/>
            <person name="Sato N."/>
            <person name="Nozaki H."/>
            <person name="Ogasawara N."/>
            <person name="Kohara Y."/>
            <person name="Kuroiwa T."/>
        </authorList>
    </citation>
    <scope>NUCLEOTIDE SEQUENCE [LARGE SCALE GENOMIC DNA]</scope>
    <source>
        <strain evidence="2 3">10D</strain>
    </source>
</reference>
<gene>
    <name evidence="2" type="ORF">CYME_CMN144C</name>
</gene>
<reference evidence="2 3" key="2">
    <citation type="journal article" date="2007" name="BMC Biol.">
        <title>A 100%-complete sequence reveals unusually simple genomic features in the hot-spring red alga Cyanidioschyzon merolae.</title>
        <authorList>
            <person name="Nozaki H."/>
            <person name="Takano H."/>
            <person name="Misumi O."/>
            <person name="Terasawa K."/>
            <person name="Matsuzaki M."/>
            <person name="Maruyama S."/>
            <person name="Nishida K."/>
            <person name="Yagisawa F."/>
            <person name="Yoshida Y."/>
            <person name="Fujiwara T."/>
            <person name="Takio S."/>
            <person name="Tamura K."/>
            <person name="Chung S.J."/>
            <person name="Nakamura S."/>
            <person name="Kuroiwa H."/>
            <person name="Tanaka K."/>
            <person name="Sato N."/>
            <person name="Kuroiwa T."/>
        </authorList>
    </citation>
    <scope>NUCLEOTIDE SEQUENCE [LARGE SCALE GENOMIC DNA]</scope>
    <source>
        <strain evidence="2 3">10D</strain>
    </source>
</reference>
<dbReference type="RefSeq" id="XP_005537288.1">
    <property type="nucleotide sequence ID" value="XM_005537231.1"/>
</dbReference>
<evidence type="ECO:0000256" key="1">
    <source>
        <dbReference type="SAM" id="MobiDB-lite"/>
    </source>
</evidence>
<dbReference type="Pfam" id="PF01186">
    <property type="entry name" value="Lysyl_oxidase"/>
    <property type="match status" value="1"/>
</dbReference>
<evidence type="ECO:0000313" key="2">
    <source>
        <dbReference type="EMBL" id="BAM81252.1"/>
    </source>
</evidence>
<protein>
    <submittedName>
        <fullName evidence="2">Similar to lysyl oxidase</fullName>
    </submittedName>
</protein>
<dbReference type="PANTHER" id="PTHR45817">
    <property type="entry name" value="LYSYL OXIDASE-LIKE-RELATED"/>
    <property type="match status" value="1"/>
</dbReference>
<feature type="region of interest" description="Disordered" evidence="1">
    <location>
        <begin position="61"/>
        <end position="98"/>
    </location>
</feature>
<dbReference type="GO" id="GO:0005615">
    <property type="term" value="C:extracellular space"/>
    <property type="evidence" value="ECO:0007669"/>
    <property type="project" value="TreeGrafter"/>
</dbReference>
<feature type="compositionally biased region" description="Basic residues" evidence="1">
    <location>
        <begin position="61"/>
        <end position="74"/>
    </location>
</feature>
<dbReference type="EMBL" id="AP006496">
    <property type="protein sequence ID" value="BAM81252.1"/>
    <property type="molecule type" value="Genomic_DNA"/>
</dbReference>
<dbReference type="InterPro" id="IPR001695">
    <property type="entry name" value="Lysyl_oxidase"/>
</dbReference>
<dbReference type="GeneID" id="16995377"/>
<dbReference type="KEGG" id="cme:CYME_CMN144C"/>
<keyword evidence="3" id="KW-1185">Reference proteome</keyword>
<dbReference type="InterPro" id="IPR050912">
    <property type="entry name" value="LOX-like_protein"/>
</dbReference>
<organism evidence="2 3">
    <name type="scientific">Cyanidioschyzon merolae (strain NIES-3377 / 10D)</name>
    <name type="common">Unicellular red alga</name>
    <dbReference type="NCBI Taxonomy" id="280699"/>
    <lineage>
        <taxon>Eukaryota</taxon>
        <taxon>Rhodophyta</taxon>
        <taxon>Bangiophyceae</taxon>
        <taxon>Cyanidiales</taxon>
        <taxon>Cyanidiaceae</taxon>
        <taxon>Cyanidioschyzon</taxon>
    </lineage>
</organism>
<dbReference type="Proteomes" id="UP000007014">
    <property type="component" value="Chromosome 14"/>
</dbReference>
<dbReference type="PRINTS" id="PR00074">
    <property type="entry name" value="LYSYLOXIDASE"/>
</dbReference>
<name>M1VED2_CYAM1</name>
<sequence length="426" mass="47071">MHFKHVSGTSKKGSEKKSAIQEQYLQVLMPHAHLPNLSTTQRRSTTTCPPHLEAALQRLVPGRRMHATRRHQRSSVHQLTGLRRGERPSPGDRRPARPVQLATAAQQARAIEDRRSACRRARNANTNLVARDACVCAHSADDAQIWMWPAGGPARVGSKCRFCHRSIGAPWHRSGFSSSTSCQSQLVVSRKQRLWAFTLNSGIGPLAMYKRISTLFALCLVCLAAVASSVRAQAKFDLEPSLKILQGSLMIKTESFTPHDCAFEMGCVLGTGPRKLLKLAGAIGNNGPDDFVVGNPADHPNIYTWDTCTGQFITRKPMLNYSIWDSAGNLVRSGKKESFCMEDLARFPEYTGNPALVPAEPVHTCTFQGISVGWCDIYDDSLPCQWIDITGVPSGHYTLRLECNAYHIFKETTYANNVVETPVTIT</sequence>
<dbReference type="PANTHER" id="PTHR45817:SF4">
    <property type="entry name" value="LYSYL OXIDASE-LIKE-RELATED"/>
    <property type="match status" value="1"/>
</dbReference>
<dbReference type="GO" id="GO:0004720">
    <property type="term" value="F:protein-lysine 6-oxidase activity"/>
    <property type="evidence" value="ECO:0007669"/>
    <property type="project" value="TreeGrafter"/>
</dbReference>